<feature type="disulfide bond" evidence="20">
    <location>
        <begin position="203"/>
        <end position="235"/>
    </location>
</feature>
<feature type="compositionally biased region" description="Low complexity" evidence="21">
    <location>
        <begin position="383"/>
        <end position="396"/>
    </location>
</feature>
<dbReference type="PROSITE" id="PS50873">
    <property type="entry name" value="PEROXIDASE_4"/>
    <property type="match status" value="1"/>
</dbReference>
<dbReference type="FunFam" id="1.10.520.10:FF:000006">
    <property type="entry name" value="Peroxidase"/>
    <property type="match status" value="1"/>
</dbReference>
<comment type="similarity">
    <text evidence="4">Belongs to the peroxidase family. Ascorbate peroxidase subfamily.</text>
</comment>
<feature type="binding site" evidence="18">
    <location>
        <position position="257"/>
    </location>
    <ligand>
        <name>Ca(2+)</name>
        <dbReference type="ChEBI" id="CHEBI:29108"/>
        <label>2</label>
    </ligand>
</feature>
<feature type="signal peptide" evidence="22">
    <location>
        <begin position="1"/>
        <end position="29"/>
    </location>
</feature>
<dbReference type="OrthoDB" id="2113341at2759"/>
<evidence type="ECO:0000256" key="3">
    <source>
        <dbReference type="ARBA" id="ARBA00004613"/>
    </source>
</evidence>
<evidence type="ECO:0000256" key="5">
    <source>
        <dbReference type="ARBA" id="ARBA00012313"/>
    </source>
</evidence>
<dbReference type="FunFam" id="1.10.420.10:FF:000007">
    <property type="entry name" value="Peroxidase"/>
    <property type="match status" value="1"/>
</dbReference>
<feature type="compositionally biased region" description="Low complexity" evidence="21">
    <location>
        <begin position="432"/>
        <end position="445"/>
    </location>
</feature>
<dbReference type="InterPro" id="IPR019793">
    <property type="entry name" value="Peroxidases_heam-ligand_BS"/>
</dbReference>
<feature type="compositionally biased region" description="Pro residues" evidence="21">
    <location>
        <begin position="373"/>
        <end position="382"/>
    </location>
</feature>
<feature type="domain" description="Plant heme peroxidase family profile" evidence="23">
    <location>
        <begin position="30"/>
        <end position="329"/>
    </location>
</feature>
<keyword evidence="13 18" id="KW-0408">Iron</keyword>
<feature type="region of interest" description="Disordered" evidence="21">
    <location>
        <begin position="325"/>
        <end position="445"/>
    </location>
</feature>
<evidence type="ECO:0000256" key="20">
    <source>
        <dbReference type="PIRSR" id="PIRSR600823-5"/>
    </source>
</evidence>
<dbReference type="GO" id="GO:0042744">
    <property type="term" value="P:hydrogen peroxide catabolic process"/>
    <property type="evidence" value="ECO:0007669"/>
    <property type="project" value="InterPro"/>
</dbReference>
<feature type="binding site" evidence="18">
    <location>
        <position position="252"/>
    </location>
    <ligand>
        <name>Ca(2+)</name>
        <dbReference type="ChEBI" id="CHEBI:29108"/>
        <label>2</label>
    </ligand>
</feature>
<dbReference type="GO" id="GO:0046872">
    <property type="term" value="F:metal ion binding"/>
    <property type="evidence" value="ECO:0007669"/>
    <property type="project" value="UniProtKB-KW"/>
</dbReference>
<dbReference type="GO" id="GO:0140825">
    <property type="term" value="F:lactoperoxidase activity"/>
    <property type="evidence" value="ECO:0007669"/>
    <property type="project" value="UniProtKB-EC"/>
</dbReference>
<feature type="binding site" evidence="18">
    <location>
        <position position="93"/>
    </location>
    <ligand>
        <name>Ca(2+)</name>
        <dbReference type="ChEBI" id="CHEBI:29108"/>
        <label>1</label>
    </ligand>
</feature>
<evidence type="ECO:0000256" key="1">
    <source>
        <dbReference type="ARBA" id="ARBA00000189"/>
    </source>
</evidence>
<feature type="compositionally biased region" description="Polar residues" evidence="21">
    <location>
        <begin position="413"/>
        <end position="425"/>
    </location>
</feature>
<dbReference type="AlphaFoldDB" id="A0A8T2SU39"/>
<dbReference type="OMA" id="KRRGVMQ"/>
<evidence type="ECO:0000256" key="22">
    <source>
        <dbReference type="SAM" id="SignalP"/>
    </source>
</evidence>
<proteinExistence type="inferred from homology"/>
<feature type="disulfide bond" evidence="20">
    <location>
        <begin position="40"/>
        <end position="119"/>
    </location>
</feature>
<dbReference type="InterPro" id="IPR010255">
    <property type="entry name" value="Haem_peroxidase_sf"/>
</dbReference>
<keyword evidence="15" id="KW-0325">Glycoprotein</keyword>
<keyword evidence="6" id="KW-0964">Secreted</keyword>
<evidence type="ECO:0000256" key="14">
    <source>
        <dbReference type="ARBA" id="ARBA00023157"/>
    </source>
</evidence>
<sequence length="445" mass="47760">MELAPCHMSLLIMAVLVTYSSIHVPQVKSATILGFYSSSCPNVEKIITQRMRVHFSSDRTIAPALLRMFFHDCFVSGCDASLLLDSVAGTKAEKEASPNRSVRGYNVIDDIKAAVEKACPGVVSCADIMAFATRDAVVLAGGPKYQVGGGRLDSFSSRSSDANILPSPSLTVEQAAQSFASQGFSEDEMVALLGGHTLGITHCGFISDRLFNFEGTRRHDPSMNPSLFSRLSRVCSKSSGGSDPELALDQGTISVFDTSFYRQLTLGNGILFLDQALNEDPSTAGIVSSFTNKASFFPAFVHSMKKLGELKIKQSPSQGEIRLNCARRNPRKQSPPALRNPPPPPPLRSPPPPPKAKKPKVPSSPPNQRTPILAPPSPPVSVKPPVFVSEPSLRSPSPSPKPKTPKVPSTPPNQRTAILAPQSSPVFEFLPQTSTQNTTTKQGTL</sequence>
<feature type="binding site" evidence="17">
    <location>
        <position position="166"/>
    </location>
    <ligand>
        <name>substrate</name>
    </ligand>
</feature>
<dbReference type="GO" id="GO:0006979">
    <property type="term" value="P:response to oxidative stress"/>
    <property type="evidence" value="ECO:0007669"/>
    <property type="project" value="InterPro"/>
</dbReference>
<comment type="cofactor">
    <cofactor evidence="18">
        <name>heme b</name>
        <dbReference type="ChEBI" id="CHEBI:60344"/>
    </cofactor>
    <text evidence="18">Binds 1 heme b (iron(II)-protoporphyrin IX) group per subunit.</text>
</comment>
<feature type="chain" id="PRO_5035830444" description="peroxidase" evidence="22">
    <location>
        <begin position="30"/>
        <end position="445"/>
    </location>
</feature>
<feature type="binding site" evidence="18">
    <location>
        <position position="79"/>
    </location>
    <ligand>
        <name>Ca(2+)</name>
        <dbReference type="ChEBI" id="CHEBI:29108"/>
        <label>1</label>
    </ligand>
</feature>
<evidence type="ECO:0000256" key="9">
    <source>
        <dbReference type="ARBA" id="ARBA00022723"/>
    </source>
</evidence>
<dbReference type="InterPro" id="IPR002016">
    <property type="entry name" value="Haem_peroxidase"/>
</dbReference>
<feature type="binding site" evidence="18">
    <location>
        <position position="197"/>
    </location>
    <ligand>
        <name>Ca(2+)</name>
        <dbReference type="ChEBI" id="CHEBI:29108"/>
        <label>2</label>
    </ligand>
</feature>
<dbReference type="GO" id="GO:0005576">
    <property type="term" value="C:extracellular region"/>
    <property type="evidence" value="ECO:0007669"/>
    <property type="project" value="UniProtKB-SubCell"/>
</dbReference>
<evidence type="ECO:0000256" key="11">
    <source>
        <dbReference type="ARBA" id="ARBA00022837"/>
    </source>
</evidence>
<dbReference type="Gene3D" id="1.10.420.10">
    <property type="entry name" value="Peroxidase, domain 2"/>
    <property type="match status" value="1"/>
</dbReference>
<dbReference type="PROSITE" id="PS00435">
    <property type="entry name" value="PEROXIDASE_1"/>
    <property type="match status" value="1"/>
</dbReference>
<feature type="binding site" evidence="18">
    <location>
        <position position="72"/>
    </location>
    <ligand>
        <name>Ca(2+)</name>
        <dbReference type="ChEBI" id="CHEBI:29108"/>
        <label>1</label>
    </ligand>
</feature>
<reference evidence="24" key="1">
    <citation type="submission" date="2021-08" db="EMBL/GenBank/DDBJ databases">
        <title>WGS assembly of Ceratopteris richardii.</title>
        <authorList>
            <person name="Marchant D.B."/>
            <person name="Chen G."/>
            <person name="Jenkins J."/>
            <person name="Shu S."/>
            <person name="Leebens-Mack J."/>
            <person name="Grimwood J."/>
            <person name="Schmutz J."/>
            <person name="Soltis P."/>
            <person name="Soltis D."/>
            <person name="Chen Z.-H."/>
        </authorList>
    </citation>
    <scope>NUCLEOTIDE SEQUENCE</scope>
    <source>
        <strain evidence="24">Whitten #5841</strain>
        <tissue evidence="24">Leaf</tissue>
    </source>
</reference>
<evidence type="ECO:0000256" key="6">
    <source>
        <dbReference type="ARBA" id="ARBA00022525"/>
    </source>
</evidence>
<evidence type="ECO:0000256" key="16">
    <source>
        <dbReference type="PIRSR" id="PIRSR600823-1"/>
    </source>
</evidence>
<comment type="cofactor">
    <cofactor evidence="18">
        <name>Ca(2+)</name>
        <dbReference type="ChEBI" id="CHEBI:29108"/>
    </cofactor>
    <text evidence="18">Binds 2 calcium ions per subunit.</text>
</comment>
<evidence type="ECO:0000256" key="19">
    <source>
        <dbReference type="PIRSR" id="PIRSR600823-4"/>
    </source>
</evidence>
<evidence type="ECO:0000256" key="10">
    <source>
        <dbReference type="ARBA" id="ARBA00022729"/>
    </source>
</evidence>
<feature type="binding site" evidence="18">
    <location>
        <position position="81"/>
    </location>
    <ligand>
        <name>Ca(2+)</name>
        <dbReference type="ChEBI" id="CHEBI:29108"/>
        <label>1</label>
    </ligand>
</feature>
<dbReference type="EMBL" id="CM035422">
    <property type="protein sequence ID" value="KAH7373292.1"/>
    <property type="molecule type" value="Genomic_DNA"/>
</dbReference>
<dbReference type="PRINTS" id="PR00458">
    <property type="entry name" value="PEROXIDASE"/>
</dbReference>
<dbReference type="PROSITE" id="PS00436">
    <property type="entry name" value="PEROXIDASE_2"/>
    <property type="match status" value="1"/>
</dbReference>
<keyword evidence="7" id="KW-0575">Peroxidase</keyword>
<dbReference type="GO" id="GO:0020037">
    <property type="term" value="F:heme binding"/>
    <property type="evidence" value="ECO:0007669"/>
    <property type="project" value="InterPro"/>
</dbReference>
<organism evidence="24 25">
    <name type="scientific">Ceratopteris richardii</name>
    <name type="common">Triangle waterfern</name>
    <dbReference type="NCBI Taxonomy" id="49495"/>
    <lineage>
        <taxon>Eukaryota</taxon>
        <taxon>Viridiplantae</taxon>
        <taxon>Streptophyta</taxon>
        <taxon>Embryophyta</taxon>
        <taxon>Tracheophyta</taxon>
        <taxon>Polypodiopsida</taxon>
        <taxon>Polypodiidae</taxon>
        <taxon>Polypodiales</taxon>
        <taxon>Pteridineae</taxon>
        <taxon>Pteridaceae</taxon>
        <taxon>Parkerioideae</taxon>
        <taxon>Ceratopteris</taxon>
    </lineage>
</organism>
<dbReference type="InterPro" id="IPR000823">
    <property type="entry name" value="Peroxidase_pln"/>
</dbReference>
<comment type="catalytic activity">
    <reaction evidence="1">
        <text>2 a phenolic donor + H2O2 = 2 a phenolic radical donor + 2 H2O</text>
        <dbReference type="Rhea" id="RHEA:56136"/>
        <dbReference type="ChEBI" id="CHEBI:15377"/>
        <dbReference type="ChEBI" id="CHEBI:16240"/>
        <dbReference type="ChEBI" id="CHEBI:139520"/>
        <dbReference type="ChEBI" id="CHEBI:139521"/>
        <dbReference type="EC" id="1.11.1.7"/>
    </reaction>
</comment>
<dbReference type="Proteomes" id="UP000825935">
    <property type="component" value="Chromosome 17"/>
</dbReference>
<feature type="disulfide bond" evidence="20">
    <location>
        <begin position="125"/>
        <end position="325"/>
    </location>
</feature>
<evidence type="ECO:0000259" key="23">
    <source>
        <dbReference type="PROSITE" id="PS50873"/>
    </source>
</evidence>
<evidence type="ECO:0000313" key="25">
    <source>
        <dbReference type="Proteomes" id="UP000825935"/>
    </source>
</evidence>
<feature type="compositionally biased region" description="Pro residues" evidence="21">
    <location>
        <begin position="338"/>
        <end position="354"/>
    </location>
</feature>
<keyword evidence="25" id="KW-1185">Reference proteome</keyword>
<feature type="binding site" description="axial binding residue" evidence="18">
    <location>
        <position position="196"/>
    </location>
    <ligand>
        <name>heme b</name>
        <dbReference type="ChEBI" id="CHEBI:60344"/>
    </ligand>
    <ligandPart>
        <name>Fe</name>
        <dbReference type="ChEBI" id="CHEBI:18248"/>
    </ligandPart>
</feature>
<evidence type="ECO:0000256" key="21">
    <source>
        <dbReference type="SAM" id="MobiDB-lite"/>
    </source>
</evidence>
<keyword evidence="9 18" id="KW-0479">Metal-binding</keyword>
<dbReference type="EC" id="1.11.1.7" evidence="5"/>
<feature type="binding site" evidence="18">
    <location>
        <position position="77"/>
    </location>
    <ligand>
        <name>Ca(2+)</name>
        <dbReference type="ChEBI" id="CHEBI:29108"/>
        <label>1</label>
    </ligand>
</feature>
<evidence type="ECO:0000256" key="4">
    <source>
        <dbReference type="ARBA" id="ARBA00006873"/>
    </source>
</evidence>
<keyword evidence="11 18" id="KW-0106">Calcium</keyword>
<evidence type="ECO:0000256" key="13">
    <source>
        <dbReference type="ARBA" id="ARBA00023004"/>
    </source>
</evidence>
<protein>
    <recommendedName>
        <fullName evidence="5">peroxidase</fullName>
        <ecNumber evidence="5">1.11.1.7</ecNumber>
    </recommendedName>
</protein>
<evidence type="ECO:0000256" key="12">
    <source>
        <dbReference type="ARBA" id="ARBA00023002"/>
    </source>
</evidence>
<dbReference type="Pfam" id="PF00141">
    <property type="entry name" value="peroxidase"/>
    <property type="match status" value="1"/>
</dbReference>
<evidence type="ECO:0000256" key="7">
    <source>
        <dbReference type="ARBA" id="ARBA00022559"/>
    </source>
</evidence>
<gene>
    <name evidence="24" type="ORF">KP509_17G048700</name>
</gene>
<dbReference type="InterPro" id="IPR019794">
    <property type="entry name" value="Peroxidases_AS"/>
</dbReference>
<evidence type="ECO:0000256" key="18">
    <source>
        <dbReference type="PIRSR" id="PIRSR600823-3"/>
    </source>
</evidence>
<dbReference type="PANTHER" id="PTHR31517">
    <property type="match status" value="1"/>
</dbReference>
<dbReference type="InterPro" id="IPR033905">
    <property type="entry name" value="Secretory_peroxidase"/>
</dbReference>
<feature type="disulfide bond" evidence="20">
    <location>
        <begin position="73"/>
        <end position="78"/>
    </location>
</feature>
<evidence type="ECO:0000256" key="8">
    <source>
        <dbReference type="ARBA" id="ARBA00022617"/>
    </source>
</evidence>
<dbReference type="PANTHER" id="PTHR31517:SF59">
    <property type="entry name" value="PEROXIDASE"/>
    <property type="match status" value="1"/>
</dbReference>
<dbReference type="SUPFAM" id="SSF48113">
    <property type="entry name" value="Heme-dependent peroxidases"/>
    <property type="match status" value="1"/>
</dbReference>
<dbReference type="PRINTS" id="PR00461">
    <property type="entry name" value="PLPEROXIDASE"/>
</dbReference>
<evidence type="ECO:0000256" key="2">
    <source>
        <dbReference type="ARBA" id="ARBA00002322"/>
    </source>
</evidence>
<name>A0A8T2SU39_CERRI</name>
<comment type="function">
    <text evidence="2">Removal of H(2)O(2), oxidation of toxic reductants, biosynthesis and degradation of lignin, suberization, auxin catabolism, response to environmental stresses such as wounding, pathogen attack and oxidative stress. These functions might be dependent on each isozyme/isoform in each plant tissue.</text>
</comment>
<keyword evidence="8" id="KW-0349">Heme</keyword>
<keyword evidence="12" id="KW-0560">Oxidoreductase</keyword>
<comment type="subcellular location">
    <subcellularLocation>
        <location evidence="3">Secreted</location>
    </subcellularLocation>
</comment>
<keyword evidence="14 20" id="KW-1015">Disulfide bond</keyword>
<feature type="binding site" evidence="18">
    <location>
        <position position="75"/>
    </location>
    <ligand>
        <name>Ca(2+)</name>
        <dbReference type="ChEBI" id="CHEBI:29108"/>
        <label>1</label>
    </ligand>
</feature>
<dbReference type="Gene3D" id="1.10.520.10">
    <property type="match status" value="1"/>
</dbReference>
<feature type="binding site" evidence="18">
    <location>
        <position position="249"/>
    </location>
    <ligand>
        <name>Ca(2+)</name>
        <dbReference type="ChEBI" id="CHEBI:29108"/>
        <label>2</label>
    </ligand>
</feature>
<evidence type="ECO:0000256" key="17">
    <source>
        <dbReference type="PIRSR" id="PIRSR600823-2"/>
    </source>
</evidence>
<comment type="caution">
    <text evidence="24">The sequence shown here is derived from an EMBL/GenBank/DDBJ whole genome shotgun (WGS) entry which is preliminary data.</text>
</comment>
<accession>A0A8T2SU39</accession>
<keyword evidence="10 22" id="KW-0732">Signal</keyword>
<evidence type="ECO:0000313" key="24">
    <source>
        <dbReference type="EMBL" id="KAH7373292.1"/>
    </source>
</evidence>
<feature type="site" description="Transition state stabilizer" evidence="19">
    <location>
        <position position="67"/>
    </location>
</feature>
<dbReference type="CDD" id="cd00693">
    <property type="entry name" value="secretory_peroxidase"/>
    <property type="match status" value="1"/>
</dbReference>
<evidence type="ECO:0000256" key="15">
    <source>
        <dbReference type="ARBA" id="ARBA00023180"/>
    </source>
</evidence>
<feature type="active site" description="Proton acceptor" evidence="16">
    <location>
        <position position="71"/>
    </location>
</feature>